<name>A0A7M5U4B6_9CNID</name>
<keyword evidence="6 9" id="KW-0472">Membrane</keyword>
<evidence type="ECO:0000313" key="12">
    <source>
        <dbReference type="Proteomes" id="UP000594262"/>
    </source>
</evidence>
<feature type="transmembrane region" description="Helical" evidence="9">
    <location>
        <begin position="155"/>
        <end position="180"/>
    </location>
</feature>
<evidence type="ECO:0000256" key="10">
    <source>
        <dbReference type="SAM" id="SignalP"/>
    </source>
</evidence>
<dbReference type="EnsemblMetazoa" id="CLYHEMT006136.1">
    <property type="protein sequence ID" value="CLYHEMP006136.1"/>
    <property type="gene ID" value="CLYHEMG006136"/>
</dbReference>
<comment type="subcellular location">
    <subcellularLocation>
        <location evidence="1">Nucleus inner membrane</location>
        <topology evidence="1">Multi-pass membrane protein</topology>
        <orientation evidence="1">Nucleoplasmic side</orientation>
    </subcellularLocation>
</comment>
<keyword evidence="7" id="KW-0539">Nucleus</keyword>
<dbReference type="PANTHER" id="PTHR13598:SF1">
    <property type="entry name" value="AT07567P-RELATED"/>
    <property type="match status" value="1"/>
</dbReference>
<sequence length="441" mass="51336">MELKQLLLILTTLCLLMSLADCHLQLCRGEVEHTFPKTESTHRKIIFRKSSDFISNVFSYATINITSNSKFAINRSNKSSGYLSLLMSNHDASNNYVKDKLSCFEDFNITLTLDEPSSIKFIVLPKRFDQISFLIFLFGCFLFVNAKSLSRSMTFLYASCASVGVLASCLILLFICYRLVPYKRMMAFLMTVGSGMWLYFLEHFQYILGSFIMEHPYHVTAYLFTSALLSIALLYYYGVPSNERALNLLQWSMQLIAVYLIYFSSYSKAFSITVVVILTIFQVISFVAIVSGLVKFCVPKKYTYLMQQAPKHRFLSMDEYERQCKKTTERELKELKEYCESPKCNSWKVVSRLKDPKRFASFLESGDQFTNEEKDDYYIDQDNEDEEEEETLQRDSSFKKRHMTTVSTSDDSIELEHYMNGHTLNQREWISDDERNESFLS</sequence>
<keyword evidence="5 9" id="KW-1133">Transmembrane helix</keyword>
<feature type="transmembrane region" description="Helical" evidence="9">
    <location>
        <begin position="245"/>
        <end position="263"/>
    </location>
</feature>
<protein>
    <submittedName>
        <fullName evidence="11">Uncharacterized protein</fullName>
    </submittedName>
</protein>
<feature type="transmembrane region" description="Helical" evidence="9">
    <location>
        <begin position="269"/>
        <end position="298"/>
    </location>
</feature>
<keyword evidence="12" id="KW-1185">Reference proteome</keyword>
<dbReference type="AlphaFoldDB" id="A0A7M5U4B6"/>
<evidence type="ECO:0000256" key="6">
    <source>
        <dbReference type="ARBA" id="ARBA00023136"/>
    </source>
</evidence>
<dbReference type="PANTHER" id="PTHR13598">
    <property type="entry name" value="AT07567P-RELATED"/>
    <property type="match status" value="1"/>
</dbReference>
<evidence type="ECO:0000256" key="4">
    <source>
        <dbReference type="ARBA" id="ARBA00022729"/>
    </source>
</evidence>
<comment type="similarity">
    <text evidence="2">Belongs to the NEMP family.</text>
</comment>
<dbReference type="Pfam" id="PF10225">
    <property type="entry name" value="NEMP"/>
    <property type="match status" value="1"/>
</dbReference>
<evidence type="ECO:0000256" key="3">
    <source>
        <dbReference type="ARBA" id="ARBA00022692"/>
    </source>
</evidence>
<proteinExistence type="inferred from homology"/>
<keyword evidence="4 10" id="KW-0732">Signal</keyword>
<dbReference type="GeneID" id="136813397"/>
<feature type="transmembrane region" description="Helical" evidence="9">
    <location>
        <begin position="187"/>
        <end position="207"/>
    </location>
</feature>
<evidence type="ECO:0000256" key="5">
    <source>
        <dbReference type="ARBA" id="ARBA00022989"/>
    </source>
</evidence>
<evidence type="ECO:0000256" key="8">
    <source>
        <dbReference type="SAM" id="MobiDB-lite"/>
    </source>
</evidence>
<dbReference type="GO" id="GO:0005637">
    <property type="term" value="C:nuclear inner membrane"/>
    <property type="evidence" value="ECO:0007669"/>
    <property type="project" value="UniProtKB-SubCell"/>
</dbReference>
<reference evidence="11" key="1">
    <citation type="submission" date="2021-01" db="UniProtKB">
        <authorList>
            <consortium name="EnsemblMetazoa"/>
        </authorList>
    </citation>
    <scope>IDENTIFICATION</scope>
</reference>
<keyword evidence="3 9" id="KW-0812">Transmembrane</keyword>
<dbReference type="Proteomes" id="UP000594262">
    <property type="component" value="Unplaced"/>
</dbReference>
<organism evidence="11 12">
    <name type="scientific">Clytia hemisphaerica</name>
    <dbReference type="NCBI Taxonomy" id="252671"/>
    <lineage>
        <taxon>Eukaryota</taxon>
        <taxon>Metazoa</taxon>
        <taxon>Cnidaria</taxon>
        <taxon>Hydrozoa</taxon>
        <taxon>Hydroidolina</taxon>
        <taxon>Leptothecata</taxon>
        <taxon>Obeliida</taxon>
        <taxon>Clytiidae</taxon>
        <taxon>Clytia</taxon>
    </lineage>
</organism>
<evidence type="ECO:0000256" key="1">
    <source>
        <dbReference type="ARBA" id="ARBA00004575"/>
    </source>
</evidence>
<dbReference type="InterPro" id="IPR019358">
    <property type="entry name" value="NEMP_fam"/>
</dbReference>
<evidence type="ECO:0000313" key="11">
    <source>
        <dbReference type="EnsemblMetazoa" id="CLYHEMP006136.1"/>
    </source>
</evidence>
<dbReference type="OrthoDB" id="6022537at2759"/>
<feature type="transmembrane region" description="Helical" evidence="9">
    <location>
        <begin position="219"/>
        <end position="238"/>
    </location>
</feature>
<evidence type="ECO:0000256" key="9">
    <source>
        <dbReference type="SAM" id="Phobius"/>
    </source>
</evidence>
<evidence type="ECO:0000256" key="7">
    <source>
        <dbReference type="ARBA" id="ARBA00023242"/>
    </source>
</evidence>
<feature type="region of interest" description="Disordered" evidence="8">
    <location>
        <begin position="383"/>
        <end position="411"/>
    </location>
</feature>
<dbReference type="RefSeq" id="XP_066926020.1">
    <property type="nucleotide sequence ID" value="XM_067069919.1"/>
</dbReference>
<feature type="chain" id="PRO_5029880143" evidence="10">
    <location>
        <begin position="23"/>
        <end position="441"/>
    </location>
</feature>
<feature type="signal peptide" evidence="10">
    <location>
        <begin position="1"/>
        <end position="22"/>
    </location>
</feature>
<accession>A0A7M5U4B6</accession>
<evidence type="ECO:0000256" key="2">
    <source>
        <dbReference type="ARBA" id="ARBA00005748"/>
    </source>
</evidence>